<keyword evidence="10" id="KW-0539">Nucleus</keyword>
<dbReference type="InParanoid" id="A7RTW1"/>
<feature type="compositionally biased region" description="Acidic residues" evidence="12">
    <location>
        <begin position="148"/>
        <end position="159"/>
    </location>
</feature>
<dbReference type="CDD" id="cd08067">
    <property type="entry name" value="MPN_2A_DUB"/>
    <property type="match status" value="1"/>
</dbReference>
<dbReference type="Gene3D" id="1.10.10.60">
    <property type="entry name" value="Homeodomain-like"/>
    <property type="match status" value="1"/>
</dbReference>
<feature type="domain" description="HTH myb-type" evidence="17">
    <location>
        <begin position="52"/>
        <end position="105"/>
    </location>
</feature>
<dbReference type="InterPro" id="IPR037518">
    <property type="entry name" value="MPN"/>
</dbReference>
<dbReference type="CDD" id="cd00167">
    <property type="entry name" value="SANT"/>
    <property type="match status" value="1"/>
</dbReference>
<dbReference type="SMART" id="SM00717">
    <property type="entry name" value="SANT"/>
    <property type="match status" value="1"/>
</dbReference>
<dbReference type="STRING" id="45351.A7RTW1"/>
<dbReference type="GO" id="GO:0006338">
    <property type="term" value="P:chromatin remodeling"/>
    <property type="evidence" value="ECO:0000318"/>
    <property type="project" value="GO_Central"/>
</dbReference>
<evidence type="ECO:0000313" key="19">
    <source>
        <dbReference type="Proteomes" id="UP000001593"/>
    </source>
</evidence>
<feature type="domain" description="Myb-like" evidence="13">
    <location>
        <begin position="51"/>
        <end position="101"/>
    </location>
</feature>
<keyword evidence="8" id="KW-0238">DNA-binding</keyword>
<comment type="similarity">
    <text evidence="1">Belongs to the peptidase M67A family. MYSM1 subfamily.</text>
</comment>
<dbReference type="eggNOG" id="KOG1279">
    <property type="taxonomic scope" value="Eukaryota"/>
</dbReference>
<dbReference type="MEROPS" id="M67.005"/>
<dbReference type="AlphaFoldDB" id="A7RTW1"/>
<keyword evidence="3" id="KW-0479">Metal-binding</keyword>
<dbReference type="GO" id="GO:0003713">
    <property type="term" value="F:transcription coactivator activity"/>
    <property type="evidence" value="ECO:0000318"/>
    <property type="project" value="GO_Central"/>
</dbReference>
<dbReference type="InterPro" id="IPR001005">
    <property type="entry name" value="SANT/Myb"/>
</dbReference>
<feature type="non-terminal residue" evidence="18">
    <location>
        <position position="632"/>
    </location>
</feature>
<feature type="region of interest" description="Disordered" evidence="12">
    <location>
        <begin position="105"/>
        <end position="127"/>
    </location>
</feature>
<name>A7RTW1_NEMVE</name>
<protein>
    <recommendedName>
        <fullName evidence="11">Myb-like, SWIRM and MPN domain-containing protein 1</fullName>
    </recommendedName>
</protein>
<feature type="domain" description="SANT" evidence="16">
    <location>
        <begin position="54"/>
        <end position="105"/>
    </location>
</feature>
<feature type="compositionally biased region" description="Polar residues" evidence="12">
    <location>
        <begin position="114"/>
        <end position="127"/>
    </location>
</feature>
<dbReference type="PROSITE" id="PS50249">
    <property type="entry name" value="MPN"/>
    <property type="match status" value="1"/>
</dbReference>
<dbReference type="PROSITE" id="PS50090">
    <property type="entry name" value="MYB_LIKE"/>
    <property type="match status" value="1"/>
</dbReference>
<evidence type="ECO:0000256" key="3">
    <source>
        <dbReference type="ARBA" id="ARBA00022723"/>
    </source>
</evidence>
<evidence type="ECO:0000313" key="18">
    <source>
        <dbReference type="EMBL" id="EDO45099.1"/>
    </source>
</evidence>
<reference evidence="18 19" key="1">
    <citation type="journal article" date="2007" name="Science">
        <title>Sea anemone genome reveals ancestral eumetazoan gene repertoire and genomic organization.</title>
        <authorList>
            <person name="Putnam N.H."/>
            <person name="Srivastava M."/>
            <person name="Hellsten U."/>
            <person name="Dirks B."/>
            <person name="Chapman J."/>
            <person name="Salamov A."/>
            <person name="Terry A."/>
            <person name="Shapiro H."/>
            <person name="Lindquist E."/>
            <person name="Kapitonov V.V."/>
            <person name="Jurka J."/>
            <person name="Genikhovich G."/>
            <person name="Grigoriev I.V."/>
            <person name="Lucas S.M."/>
            <person name="Steele R.E."/>
            <person name="Finnerty J.R."/>
            <person name="Technau U."/>
            <person name="Martindale M.Q."/>
            <person name="Rokhsar D.S."/>
        </authorList>
    </citation>
    <scope>NUCLEOTIDE SEQUENCE [LARGE SCALE GENOMIC DNA]</scope>
    <source>
        <strain evidence="19">CH2 X CH6</strain>
    </source>
</reference>
<evidence type="ECO:0000259" key="15">
    <source>
        <dbReference type="PROSITE" id="PS50934"/>
    </source>
</evidence>
<feature type="non-terminal residue" evidence="18">
    <location>
        <position position="1"/>
    </location>
</feature>
<dbReference type="Gene3D" id="1.10.10.10">
    <property type="entry name" value="Winged helix-like DNA-binding domain superfamily/Winged helix DNA-binding domain"/>
    <property type="match status" value="1"/>
</dbReference>
<keyword evidence="5" id="KW-0862">Zinc</keyword>
<dbReference type="eggNOG" id="KOG1555">
    <property type="taxonomic scope" value="Eukaryota"/>
</dbReference>
<evidence type="ECO:0000259" key="13">
    <source>
        <dbReference type="PROSITE" id="PS50090"/>
    </source>
</evidence>
<dbReference type="OMA" id="TNPPWML"/>
<dbReference type="GO" id="GO:0003677">
    <property type="term" value="F:DNA binding"/>
    <property type="evidence" value="ECO:0007669"/>
    <property type="project" value="UniProtKB-KW"/>
</dbReference>
<dbReference type="PROSITE" id="PS51293">
    <property type="entry name" value="SANT"/>
    <property type="match status" value="1"/>
</dbReference>
<dbReference type="InterPro" id="IPR036388">
    <property type="entry name" value="WH-like_DNA-bd_sf"/>
</dbReference>
<keyword evidence="6" id="KW-0805">Transcription regulation</keyword>
<keyword evidence="7" id="KW-0482">Metalloprotease</keyword>
<organism evidence="18 19">
    <name type="scientific">Nematostella vectensis</name>
    <name type="common">Starlet sea anemone</name>
    <dbReference type="NCBI Taxonomy" id="45351"/>
    <lineage>
        <taxon>Eukaryota</taxon>
        <taxon>Metazoa</taxon>
        <taxon>Cnidaria</taxon>
        <taxon>Anthozoa</taxon>
        <taxon>Hexacorallia</taxon>
        <taxon>Actiniaria</taxon>
        <taxon>Edwardsiidae</taxon>
        <taxon>Nematostella</taxon>
    </lineage>
</organism>
<dbReference type="InterPro" id="IPR009057">
    <property type="entry name" value="Homeodomain-like_sf"/>
</dbReference>
<dbReference type="Proteomes" id="UP000001593">
    <property type="component" value="Unassembled WGS sequence"/>
</dbReference>
<evidence type="ECO:0000256" key="8">
    <source>
        <dbReference type="ARBA" id="ARBA00023125"/>
    </source>
</evidence>
<evidence type="ECO:0000256" key="1">
    <source>
        <dbReference type="ARBA" id="ARBA00007194"/>
    </source>
</evidence>
<dbReference type="GO" id="GO:0045944">
    <property type="term" value="P:positive regulation of transcription by RNA polymerase II"/>
    <property type="evidence" value="ECO:0000318"/>
    <property type="project" value="GO_Central"/>
</dbReference>
<evidence type="ECO:0000256" key="12">
    <source>
        <dbReference type="SAM" id="MobiDB-lite"/>
    </source>
</evidence>
<evidence type="ECO:0000259" key="16">
    <source>
        <dbReference type="PROSITE" id="PS51293"/>
    </source>
</evidence>
<keyword evidence="9" id="KW-0804">Transcription</keyword>
<keyword evidence="4" id="KW-0378">Hydrolase</keyword>
<dbReference type="Pfam" id="PF00249">
    <property type="entry name" value="Myb_DNA-binding"/>
    <property type="match status" value="1"/>
</dbReference>
<dbReference type="InterPro" id="IPR017930">
    <property type="entry name" value="Myb_dom"/>
</dbReference>
<dbReference type="GO" id="GO:0006508">
    <property type="term" value="P:proteolysis"/>
    <property type="evidence" value="ECO:0007669"/>
    <property type="project" value="UniProtKB-KW"/>
</dbReference>
<dbReference type="HOGENOM" id="CLU_018854_0_0_1"/>
<dbReference type="EMBL" id="DS469538">
    <property type="protein sequence ID" value="EDO45099.1"/>
    <property type="molecule type" value="Genomic_DNA"/>
</dbReference>
<dbReference type="InterPro" id="IPR000555">
    <property type="entry name" value="JAMM/MPN+_dom"/>
</dbReference>
<dbReference type="eggNOG" id="KOG0724">
    <property type="taxonomic scope" value="Eukaryota"/>
</dbReference>
<dbReference type="InterPro" id="IPR017884">
    <property type="entry name" value="SANT_dom"/>
</dbReference>
<dbReference type="SUPFAM" id="SSF102712">
    <property type="entry name" value="JAB1/MPN domain"/>
    <property type="match status" value="1"/>
</dbReference>
<dbReference type="FunCoup" id="A7RTW1">
    <property type="interactions" value="318"/>
</dbReference>
<evidence type="ECO:0000256" key="4">
    <source>
        <dbReference type="ARBA" id="ARBA00022801"/>
    </source>
</evidence>
<feature type="domain" description="SWIRM" evidence="15">
    <location>
        <begin position="275"/>
        <end position="373"/>
    </location>
</feature>
<evidence type="ECO:0000256" key="10">
    <source>
        <dbReference type="ARBA" id="ARBA00023242"/>
    </source>
</evidence>
<feature type="region of interest" description="Disordered" evidence="12">
    <location>
        <begin position="147"/>
        <end position="168"/>
    </location>
</feature>
<dbReference type="PROSITE" id="PS51294">
    <property type="entry name" value="HTH_MYB"/>
    <property type="match status" value="1"/>
</dbReference>
<gene>
    <name evidence="18" type="ORF">NEMVEDRAFT_v1g31202</name>
</gene>
<feature type="domain" description="MPN" evidence="14">
    <location>
        <begin position="479"/>
        <end position="617"/>
    </location>
</feature>
<evidence type="ECO:0000256" key="6">
    <source>
        <dbReference type="ARBA" id="ARBA00023015"/>
    </source>
</evidence>
<dbReference type="PANTHER" id="PTHR10410">
    <property type="entry name" value="EUKARYOTIC TRANSLATION INITIATION FACTOR 3 -RELATED"/>
    <property type="match status" value="1"/>
</dbReference>
<dbReference type="PhylomeDB" id="A7RTW1"/>
<sequence>WSLDNCDDEKSRAAIEKMIMEEEYLLFNNMASCLSAVNLALLKKPTVVEESRPSHRKPWTKEEQDLFMEGLKLHGRSWTRIATMIPTRTVLQVKNYANQYFRNKVSKQEDTRTSRPSTATTDSQEQSHCVGIGMSLIDSGACVRIENTSDDEEEEDPTDDLSSQCPTGLSAMPISRADTQLNSIQSDQSKAQSLTITSATEINCADDHLTSTSCEQSDANHLALLSLSNDETLQCFDNEKINENISLNVDSHESTNLLTEKVETSTQKRERDNFGHGNSGGLGLHVYVILDVEKAANKEFFMGRSLKTPARYLKIRNYILDMWDRCKPSYLFKTSVRSGLRNCGDVNSIGRVHSFLEDAELINVGCPERPRPKIRHTSETEPDKVESPAPIESWVNFLRPRKRRIRHDEGNWVEDTDTEGFTIAHLNGNEGKEQHSYTTPRPAIATRKTKVPRTKSSYDPFKLVPYRNFPSSSAEPFHVALQSDALIVMDVHAHLSTTEVIGLLGGTYSRDNRVLQVLRATPCRSLSTSMQCEMDPVSQTQASEKLASKGMAVVGWYHSHPTFAPNPSVRDIETQAKFQEWFAKGGAAFIGVIVSPYNYVNTSNQSQIKCLTVSQECTTAEQQRVPFQFDYE</sequence>
<proteinExistence type="inferred from homology"/>
<dbReference type="GO" id="GO:0008237">
    <property type="term" value="F:metallopeptidase activity"/>
    <property type="evidence" value="ECO:0007669"/>
    <property type="project" value="UniProtKB-KW"/>
</dbReference>
<dbReference type="InterPro" id="IPR050242">
    <property type="entry name" value="JAMM_MPN+_peptidase_M67A"/>
</dbReference>
<evidence type="ECO:0000256" key="7">
    <source>
        <dbReference type="ARBA" id="ARBA00023049"/>
    </source>
</evidence>
<dbReference type="GO" id="GO:0046872">
    <property type="term" value="F:metal ion binding"/>
    <property type="evidence" value="ECO:0007669"/>
    <property type="project" value="UniProtKB-KW"/>
</dbReference>
<evidence type="ECO:0000256" key="2">
    <source>
        <dbReference type="ARBA" id="ARBA00022670"/>
    </source>
</evidence>
<dbReference type="InterPro" id="IPR007526">
    <property type="entry name" value="SWIRM"/>
</dbReference>
<evidence type="ECO:0000256" key="5">
    <source>
        <dbReference type="ARBA" id="ARBA00022833"/>
    </source>
</evidence>
<dbReference type="Pfam" id="PF04433">
    <property type="entry name" value="SWIRM"/>
    <property type="match status" value="1"/>
</dbReference>
<keyword evidence="2" id="KW-0645">Protease</keyword>
<dbReference type="SMART" id="SM00232">
    <property type="entry name" value="JAB_MPN"/>
    <property type="match status" value="1"/>
</dbReference>
<keyword evidence="19" id="KW-1185">Reference proteome</keyword>
<dbReference type="GO" id="GO:0042393">
    <property type="term" value="F:histone binding"/>
    <property type="evidence" value="ECO:0000318"/>
    <property type="project" value="GO_Central"/>
</dbReference>
<dbReference type="Pfam" id="PF01398">
    <property type="entry name" value="JAB"/>
    <property type="match status" value="1"/>
</dbReference>
<accession>A7RTW1</accession>
<evidence type="ECO:0000256" key="9">
    <source>
        <dbReference type="ARBA" id="ARBA00023163"/>
    </source>
</evidence>
<dbReference type="Gene3D" id="3.40.140.10">
    <property type="entry name" value="Cytidine Deaminase, domain 2"/>
    <property type="match status" value="1"/>
</dbReference>
<evidence type="ECO:0000259" key="14">
    <source>
        <dbReference type="PROSITE" id="PS50249"/>
    </source>
</evidence>
<dbReference type="FunFam" id="1.10.10.60:FF:000151">
    <property type="entry name" value="histone H2A deubiquitinase MYSM1 isoform X2"/>
    <property type="match status" value="1"/>
</dbReference>
<dbReference type="SUPFAM" id="SSF46689">
    <property type="entry name" value="Homeodomain-like"/>
    <property type="match status" value="2"/>
</dbReference>
<dbReference type="PROSITE" id="PS50934">
    <property type="entry name" value="SWIRM"/>
    <property type="match status" value="1"/>
</dbReference>
<evidence type="ECO:0000259" key="17">
    <source>
        <dbReference type="PROSITE" id="PS51294"/>
    </source>
</evidence>
<evidence type="ECO:0000256" key="11">
    <source>
        <dbReference type="ARBA" id="ARBA00032256"/>
    </source>
</evidence>